<dbReference type="InterPro" id="IPR002575">
    <property type="entry name" value="Aminoglycoside_PTrfase"/>
</dbReference>
<evidence type="ECO:0000256" key="2">
    <source>
        <dbReference type="ARBA" id="ARBA00022679"/>
    </source>
</evidence>
<dbReference type="HOGENOM" id="CLU_053300_1_0_5"/>
<dbReference type="KEGG" id="mor:MOC_4975"/>
<dbReference type="AlphaFoldDB" id="A0A089P1T4"/>
<dbReference type="InterPro" id="IPR050249">
    <property type="entry name" value="Pseudomonas-type_ThrB"/>
</dbReference>
<dbReference type="InterPro" id="IPR011009">
    <property type="entry name" value="Kinase-like_dom_sf"/>
</dbReference>
<accession>A0A089P1T4</accession>
<dbReference type="Gene3D" id="3.30.200.20">
    <property type="entry name" value="Phosphorylase Kinase, domain 1"/>
    <property type="match status" value="1"/>
</dbReference>
<dbReference type="Pfam" id="PF01636">
    <property type="entry name" value="APH"/>
    <property type="match status" value="1"/>
</dbReference>
<evidence type="ECO:0000313" key="12">
    <source>
        <dbReference type="Proteomes" id="UP000029492"/>
    </source>
</evidence>
<evidence type="ECO:0000256" key="4">
    <source>
        <dbReference type="ARBA" id="ARBA00022741"/>
    </source>
</evidence>
<evidence type="ECO:0000256" key="8">
    <source>
        <dbReference type="HAMAP-Rule" id="MF_00301"/>
    </source>
</evidence>
<keyword evidence="3 8" id="KW-0791">Threonine biosynthesis</keyword>
<dbReference type="NCBIfam" id="NF003558">
    <property type="entry name" value="PRK05231.1"/>
    <property type="match status" value="1"/>
</dbReference>
<dbReference type="GO" id="GO:0009088">
    <property type="term" value="P:threonine biosynthetic process"/>
    <property type="evidence" value="ECO:0007669"/>
    <property type="project" value="UniProtKB-UniRule"/>
</dbReference>
<evidence type="ECO:0000259" key="10">
    <source>
        <dbReference type="Pfam" id="PF01636"/>
    </source>
</evidence>
<dbReference type="PANTHER" id="PTHR21064:SF6">
    <property type="entry name" value="AMINOGLYCOSIDE PHOSPHOTRANSFERASE DOMAIN-CONTAINING PROTEIN"/>
    <property type="match status" value="1"/>
</dbReference>
<evidence type="ECO:0000256" key="6">
    <source>
        <dbReference type="ARBA" id="ARBA00022840"/>
    </source>
</evidence>
<keyword evidence="5 8" id="KW-0418">Kinase</keyword>
<feature type="domain" description="Aminoglycoside phosphotransferase" evidence="10">
    <location>
        <begin position="47"/>
        <end position="277"/>
    </location>
</feature>
<dbReference type="UniPathway" id="UPA00050">
    <property type="reaction ID" value="UER00064"/>
</dbReference>
<dbReference type="SUPFAM" id="SSF56112">
    <property type="entry name" value="Protein kinase-like (PK-like)"/>
    <property type="match status" value="1"/>
</dbReference>
<keyword evidence="2 8" id="KW-0808">Transferase</keyword>
<evidence type="ECO:0000256" key="3">
    <source>
        <dbReference type="ARBA" id="ARBA00022697"/>
    </source>
</evidence>
<dbReference type="HAMAP" id="MF_00301">
    <property type="entry name" value="Homoser_kinase_2"/>
    <property type="match status" value="1"/>
</dbReference>
<dbReference type="EC" id="2.7.1.39" evidence="8 9"/>
<dbReference type="EMBL" id="CP003811">
    <property type="protein sequence ID" value="AIQ92730.1"/>
    <property type="molecule type" value="Genomic_DNA"/>
</dbReference>
<keyword evidence="1 8" id="KW-0028">Amino-acid biosynthesis</keyword>
<dbReference type="NCBIfam" id="TIGR00938">
    <property type="entry name" value="thrB_alt"/>
    <property type="match status" value="1"/>
</dbReference>
<organism evidence="11 12">
    <name type="scientific">Methylobacterium oryzae CBMB20</name>
    <dbReference type="NCBI Taxonomy" id="693986"/>
    <lineage>
        <taxon>Bacteria</taxon>
        <taxon>Pseudomonadati</taxon>
        <taxon>Pseudomonadota</taxon>
        <taxon>Alphaproteobacteria</taxon>
        <taxon>Hyphomicrobiales</taxon>
        <taxon>Methylobacteriaceae</taxon>
        <taxon>Methylobacterium</taxon>
    </lineage>
</organism>
<keyword evidence="12" id="KW-1185">Reference proteome</keyword>
<dbReference type="PANTHER" id="PTHR21064">
    <property type="entry name" value="AMINOGLYCOSIDE PHOSPHOTRANSFERASE DOMAIN-CONTAINING PROTEIN-RELATED"/>
    <property type="match status" value="1"/>
</dbReference>
<dbReference type="CDD" id="cd05153">
    <property type="entry name" value="HomoserineK_II"/>
    <property type="match status" value="1"/>
</dbReference>
<gene>
    <name evidence="8 11" type="primary">thrB</name>
    <name evidence="11" type="ORF">MOC_4975</name>
</gene>
<evidence type="ECO:0000256" key="9">
    <source>
        <dbReference type="NCBIfam" id="TIGR00938"/>
    </source>
</evidence>
<dbReference type="InterPro" id="IPR005280">
    <property type="entry name" value="Homoserine_kinase_II"/>
</dbReference>
<reference evidence="11 12" key="1">
    <citation type="journal article" date="2014" name="PLoS ONE">
        <title>Genome Information of Methylobacterium oryzae, a Plant-Probiotic Methylotroph in the Phyllosphere.</title>
        <authorList>
            <person name="Kwak M.J."/>
            <person name="Jeong H."/>
            <person name="Madhaiyan M."/>
            <person name="Lee Y."/>
            <person name="Sa T.M."/>
            <person name="Oh T.K."/>
            <person name="Kim J.F."/>
        </authorList>
    </citation>
    <scope>NUCLEOTIDE SEQUENCE [LARGE SCALE GENOMIC DNA]</scope>
    <source>
        <strain evidence="11 12">CBMB20</strain>
    </source>
</reference>
<evidence type="ECO:0000256" key="1">
    <source>
        <dbReference type="ARBA" id="ARBA00022605"/>
    </source>
</evidence>
<keyword evidence="6 8" id="KW-0067">ATP-binding</keyword>
<dbReference type="Proteomes" id="UP000029492">
    <property type="component" value="Chromosome"/>
</dbReference>
<keyword evidence="4 8" id="KW-0547">Nucleotide-binding</keyword>
<dbReference type="Gene3D" id="3.90.1200.10">
    <property type="match status" value="1"/>
</dbReference>
<comment type="catalytic activity">
    <reaction evidence="8">
        <text>L-homoserine + ATP = O-phospho-L-homoserine + ADP + H(+)</text>
        <dbReference type="Rhea" id="RHEA:13985"/>
        <dbReference type="ChEBI" id="CHEBI:15378"/>
        <dbReference type="ChEBI" id="CHEBI:30616"/>
        <dbReference type="ChEBI" id="CHEBI:57476"/>
        <dbReference type="ChEBI" id="CHEBI:57590"/>
        <dbReference type="ChEBI" id="CHEBI:456216"/>
        <dbReference type="EC" id="2.7.1.39"/>
    </reaction>
</comment>
<proteinExistence type="inferred from homology"/>
<name>A0A089P1T4_9HYPH</name>
<protein>
    <recommendedName>
        <fullName evidence="8 9">Homoserine kinase</fullName>
        <shortName evidence="8">HK</shortName>
        <shortName evidence="8">HSK</shortName>
        <ecNumber evidence="8 9">2.7.1.39</ecNumber>
    </recommendedName>
</protein>
<dbReference type="eggNOG" id="COG2334">
    <property type="taxonomic scope" value="Bacteria"/>
</dbReference>
<evidence type="ECO:0000256" key="7">
    <source>
        <dbReference type="ARBA" id="ARBA00038240"/>
    </source>
</evidence>
<dbReference type="GO" id="GO:0004413">
    <property type="term" value="F:homoserine kinase activity"/>
    <property type="evidence" value="ECO:0007669"/>
    <property type="project" value="UniProtKB-UniRule"/>
</dbReference>
<dbReference type="STRING" id="693986.MOC_4975"/>
<evidence type="ECO:0000313" key="11">
    <source>
        <dbReference type="EMBL" id="AIQ92730.1"/>
    </source>
</evidence>
<comment type="pathway">
    <text evidence="8">Amino-acid biosynthesis; L-threonine biosynthesis; L-threonine from L-aspartate: step 4/5.</text>
</comment>
<comment type="similarity">
    <text evidence="7 8">Belongs to the pseudomonas-type ThrB family.</text>
</comment>
<sequence>MRGRFGAPCHVDLPKSEREHVAVYTEVSDAALADFLSAYAIGSLLSFKGIAEGVENSNFFLHTTQGSYILTLYEKRVREQDLPFFIGLMEHLSARGLACPQPVRDRAGQALGQLCGRPAAIVSFLEGVSVKTPGVEHCRALGRALAELHAAGRDFPMVRENNLSVSAWRPLFAQAEDQADSVEPGLAARTRSDLAVLEAHWPRNLPSGVIHADLFTDNVFFIGDALSGLIDFYFACTDAFAYDLAVCLNAWCFEADGTFHRDMAAGLIAGYEAVRPLESAEVAALPILCRGAALRFMLTRLVDWLNVPPGALVKPKDPREFDRRLTFHRQAQDARDYGRPR</sequence>
<evidence type="ECO:0000256" key="5">
    <source>
        <dbReference type="ARBA" id="ARBA00022777"/>
    </source>
</evidence>
<dbReference type="GO" id="GO:0005524">
    <property type="term" value="F:ATP binding"/>
    <property type="evidence" value="ECO:0007669"/>
    <property type="project" value="UniProtKB-KW"/>
</dbReference>